<protein>
    <recommendedName>
        <fullName evidence="3">DNA-directed DNA polymerase</fullName>
    </recommendedName>
</protein>
<dbReference type="AlphaFoldDB" id="A0A2N0PDJ7"/>
<dbReference type="VEuPathDB" id="FungiDB:RhiirA1_455645"/>
<reference evidence="1 2" key="1">
    <citation type="submission" date="2016-04" db="EMBL/GenBank/DDBJ databases">
        <title>Genome analyses suggest a sexual origin of heterokaryosis in a supposedly ancient asexual fungus.</title>
        <authorList>
            <person name="Ropars J."/>
            <person name="Sedzielewska K."/>
            <person name="Noel J."/>
            <person name="Charron P."/>
            <person name="Farinelli L."/>
            <person name="Marton T."/>
            <person name="Kruger M."/>
            <person name="Pelin A."/>
            <person name="Brachmann A."/>
            <person name="Corradi N."/>
        </authorList>
    </citation>
    <scope>NUCLEOTIDE SEQUENCE [LARGE SCALE GENOMIC DNA]</scope>
    <source>
        <strain evidence="1 2">A5</strain>
    </source>
</reference>
<dbReference type="EMBL" id="LLXJ01000941">
    <property type="protein sequence ID" value="PKC04901.1"/>
    <property type="molecule type" value="Genomic_DNA"/>
</dbReference>
<organism evidence="1 2">
    <name type="scientific">Rhizophagus irregularis</name>
    <dbReference type="NCBI Taxonomy" id="588596"/>
    <lineage>
        <taxon>Eukaryota</taxon>
        <taxon>Fungi</taxon>
        <taxon>Fungi incertae sedis</taxon>
        <taxon>Mucoromycota</taxon>
        <taxon>Glomeromycotina</taxon>
        <taxon>Glomeromycetes</taxon>
        <taxon>Glomerales</taxon>
        <taxon>Glomeraceae</taxon>
        <taxon>Rhizophagus</taxon>
    </lineage>
</organism>
<sequence length="595" mass="70062">MPISCWICKGKFDIDIDEIKRLESKITYLKEKLEKFDKKSAEYNGIQSTIDKTTKAISSKKAKANKVWDHCHITGKFRESAHRDCNFKFQIQDWKTPIPVIFHNFWGYDSHLVCESVGRSANAKHIRVIAKTFKRYKSMKVGQLNQYFKKLGYTEEQLALRYRKGIYCYDYIDPQDRFLKTKLPPIHEFTTTLKGKISQEDYHHAQKAWKTFGCKNLEYYELNPSYYVSASSLSWDGMFKMTGVRIELFTDMAMHDFTEKAKCDDVTNLYGHSMGQYLPIGNYQWEASRKYLLKNPAMQKKYLEKILNTRFDAKQGYFLNINTHFPLKTHEYLKDLPPAVKNVALQYYVKLGMVVDEVSEILSFNQTNWLEPYITFNTEKRNKAKKAGNTFLSDFFKLMNISVYSKTMENVRKYQDVKIMKKNNERDKKAFLKKVCKPSFKYARQLGNTFIGAHMEKASVTLNKYIKEKYGDKAKLRYMDTDFYIFETETEDIYKDMAERPDLFNLNGDQTVRKFKDETPGNVITESYHIRAKSYHYVLIDKTTKSKHKGLAKRSLLSERETRDLAMQSEADPMSLVYWDCLFDKKVFYAKDVGI</sequence>
<evidence type="ECO:0000313" key="2">
    <source>
        <dbReference type="Proteomes" id="UP000232722"/>
    </source>
</evidence>
<evidence type="ECO:0000313" key="1">
    <source>
        <dbReference type="EMBL" id="PKC04901.1"/>
    </source>
</evidence>
<dbReference type="InterPro" id="IPR043502">
    <property type="entry name" value="DNA/RNA_pol_sf"/>
</dbReference>
<comment type="caution">
    <text evidence="1">The sequence shown here is derived from an EMBL/GenBank/DDBJ whole genome shotgun (WGS) entry which is preliminary data.</text>
</comment>
<dbReference type="VEuPathDB" id="FungiDB:RhiirA1_455646"/>
<dbReference type="PANTHER" id="PTHR31511">
    <property type="entry name" value="PROTEIN CBG23764"/>
    <property type="match status" value="1"/>
</dbReference>
<dbReference type="PANTHER" id="PTHR31511:SF12">
    <property type="entry name" value="RHO TERMINATION FACTOR N-TERMINAL DOMAIN-CONTAINING PROTEIN"/>
    <property type="match status" value="1"/>
</dbReference>
<accession>A0A2N0PDJ7</accession>
<name>A0A2N0PDJ7_9GLOM</name>
<proteinExistence type="predicted"/>
<reference evidence="1 2" key="2">
    <citation type="submission" date="2017-09" db="EMBL/GenBank/DDBJ databases">
        <title>Extensive intraspecific genome diversity in a model arbuscular mycorrhizal fungus.</title>
        <authorList>
            <person name="Chen E.C."/>
            <person name="Morin E."/>
            <person name="Beaudet D."/>
            <person name="Noel J."/>
            <person name="Ndikumana S."/>
            <person name="Charron P."/>
            <person name="St-Onge C."/>
            <person name="Giorgi J."/>
            <person name="Grigoriev I.V."/>
            <person name="Roux C."/>
            <person name="Martin F.M."/>
            <person name="Corradi N."/>
        </authorList>
    </citation>
    <scope>NUCLEOTIDE SEQUENCE [LARGE SCALE GENOMIC DNA]</scope>
    <source>
        <strain evidence="1 2">A5</strain>
    </source>
</reference>
<dbReference type="SUPFAM" id="SSF56672">
    <property type="entry name" value="DNA/RNA polymerases"/>
    <property type="match status" value="1"/>
</dbReference>
<dbReference type="Proteomes" id="UP000232722">
    <property type="component" value="Unassembled WGS sequence"/>
</dbReference>
<gene>
    <name evidence="1" type="ORF">RhiirA5_421612</name>
</gene>
<evidence type="ECO:0008006" key="3">
    <source>
        <dbReference type="Google" id="ProtNLM"/>
    </source>
</evidence>